<evidence type="ECO:0000313" key="1">
    <source>
        <dbReference type="EMBL" id="PIS22118.1"/>
    </source>
</evidence>
<dbReference type="Proteomes" id="UP000231252">
    <property type="component" value="Unassembled WGS sequence"/>
</dbReference>
<evidence type="ECO:0008006" key="3">
    <source>
        <dbReference type="Google" id="ProtNLM"/>
    </source>
</evidence>
<dbReference type="InterPro" id="IPR011990">
    <property type="entry name" value="TPR-like_helical_dom_sf"/>
</dbReference>
<dbReference type="AlphaFoldDB" id="A0A2H0XDC3"/>
<dbReference type="Gene3D" id="1.25.40.10">
    <property type="entry name" value="Tetratricopeptide repeat domain"/>
    <property type="match status" value="1"/>
</dbReference>
<protein>
    <recommendedName>
        <fullName evidence="3">MalT-like TPR region domain-containing protein</fullName>
    </recommendedName>
</protein>
<reference evidence="2" key="1">
    <citation type="submission" date="2017-09" db="EMBL/GenBank/DDBJ databases">
        <title>Depth-based differentiation of microbial function through sediment-hosted aquifers and enrichment of novel symbionts in the deep terrestrial subsurface.</title>
        <authorList>
            <person name="Probst A.J."/>
            <person name="Ladd B."/>
            <person name="Jarett J.K."/>
            <person name="Geller-Mcgrath D.E."/>
            <person name="Sieber C.M.K."/>
            <person name="Emerson J.B."/>
            <person name="Anantharaman K."/>
            <person name="Thomas B.C."/>
            <person name="Malmstrom R."/>
            <person name="Stieglmeier M."/>
            <person name="Klingl A."/>
            <person name="Woyke T."/>
            <person name="Ryan C.M."/>
            <person name="Banfield J.F."/>
        </authorList>
    </citation>
    <scope>NUCLEOTIDE SEQUENCE [LARGE SCALE GENOMIC DNA]</scope>
</reference>
<name>A0A2H0XDC3_UNCKA</name>
<sequence>MDKLKETASNKDREEIKNRAVEVRESGDLAQAKELLEQVIDWDEKNDNPRGEIDALGHLRIVYSNMAEEEKDAQVKQSLKEQARGCVEKALVIIDARPEIPQDSRSILQVHLASTIFETAKENTDPTFKVAQLEKALQVVKDAMETLPGSQAHKAWPANLKAKILYEMGKKEEAWDVLMQAEKWIYGGYNQEIVNGDQAEIKLNVWLSGLMLTKAEICKREGKTILARHYTEYIVSMNDSTNSLSQRKKDAQIILQSI</sequence>
<comment type="caution">
    <text evidence="1">The sequence shown here is derived from an EMBL/GenBank/DDBJ whole genome shotgun (WGS) entry which is preliminary data.</text>
</comment>
<dbReference type="SUPFAM" id="SSF48452">
    <property type="entry name" value="TPR-like"/>
    <property type="match status" value="1"/>
</dbReference>
<evidence type="ECO:0000313" key="2">
    <source>
        <dbReference type="Proteomes" id="UP000231252"/>
    </source>
</evidence>
<organism evidence="1 2">
    <name type="scientific">candidate division WWE3 bacterium CG08_land_8_20_14_0_20_41_10</name>
    <dbReference type="NCBI Taxonomy" id="1975085"/>
    <lineage>
        <taxon>Bacteria</taxon>
        <taxon>Katanobacteria</taxon>
    </lineage>
</organism>
<dbReference type="EMBL" id="PEYU01000080">
    <property type="protein sequence ID" value="PIS22118.1"/>
    <property type="molecule type" value="Genomic_DNA"/>
</dbReference>
<accession>A0A2H0XDC3</accession>
<gene>
    <name evidence="1" type="ORF">COT50_03650</name>
</gene>
<proteinExistence type="predicted"/>